<evidence type="ECO:0000256" key="6">
    <source>
        <dbReference type="ARBA" id="ARBA00023136"/>
    </source>
</evidence>
<organism evidence="8 9">
    <name type="scientific">Hydrogenophaga pseudoflava</name>
    <name type="common">Pseudomonas carboxydoflava</name>
    <dbReference type="NCBI Taxonomy" id="47421"/>
    <lineage>
        <taxon>Bacteria</taxon>
        <taxon>Pseudomonadati</taxon>
        <taxon>Pseudomonadota</taxon>
        <taxon>Betaproteobacteria</taxon>
        <taxon>Burkholderiales</taxon>
        <taxon>Comamonadaceae</taxon>
        <taxon>Hydrogenophaga</taxon>
    </lineage>
</organism>
<keyword evidence="4 7" id="KW-0812">Transmembrane</keyword>
<evidence type="ECO:0000313" key="9">
    <source>
        <dbReference type="Proteomes" id="UP000293912"/>
    </source>
</evidence>
<dbReference type="KEGG" id="hpse:HPF_16960"/>
<keyword evidence="6 7" id="KW-0472">Membrane</keyword>
<evidence type="ECO:0000256" key="3">
    <source>
        <dbReference type="ARBA" id="ARBA00022475"/>
    </source>
</evidence>
<dbReference type="RefSeq" id="WP_133157298.1">
    <property type="nucleotide sequence ID" value="NZ_CP037867.1"/>
</dbReference>
<keyword evidence="5 7" id="KW-1133">Transmembrane helix</keyword>
<feature type="transmembrane region" description="Helical" evidence="7">
    <location>
        <begin position="263"/>
        <end position="283"/>
    </location>
</feature>
<name>A0A4P6X415_HYDPS</name>
<keyword evidence="3" id="KW-1003">Cell membrane</keyword>
<evidence type="ECO:0000256" key="7">
    <source>
        <dbReference type="SAM" id="Phobius"/>
    </source>
</evidence>
<comment type="subcellular location">
    <subcellularLocation>
        <location evidence="1">Cell membrane</location>
        <topology evidence="1">Multi-pass membrane protein</topology>
    </subcellularLocation>
</comment>
<dbReference type="InterPro" id="IPR018383">
    <property type="entry name" value="UPF0324_pro"/>
</dbReference>
<dbReference type="Proteomes" id="UP000293912">
    <property type="component" value="Chromosome"/>
</dbReference>
<feature type="transmembrane region" description="Helical" evidence="7">
    <location>
        <begin position="20"/>
        <end position="39"/>
    </location>
</feature>
<dbReference type="PANTHER" id="PTHR30106">
    <property type="entry name" value="INNER MEMBRANE PROTEIN YEIH-RELATED"/>
    <property type="match status" value="1"/>
</dbReference>
<feature type="transmembrane region" description="Helical" evidence="7">
    <location>
        <begin position="320"/>
        <end position="341"/>
    </location>
</feature>
<keyword evidence="9" id="KW-1185">Reference proteome</keyword>
<proteinExistence type="inferred from homology"/>
<feature type="transmembrane region" description="Helical" evidence="7">
    <location>
        <begin position="191"/>
        <end position="212"/>
    </location>
</feature>
<feature type="transmembrane region" description="Helical" evidence="7">
    <location>
        <begin position="126"/>
        <end position="148"/>
    </location>
</feature>
<dbReference type="EMBL" id="CP037867">
    <property type="protein sequence ID" value="QBM29386.1"/>
    <property type="molecule type" value="Genomic_DNA"/>
</dbReference>
<evidence type="ECO:0000256" key="1">
    <source>
        <dbReference type="ARBA" id="ARBA00004651"/>
    </source>
</evidence>
<evidence type="ECO:0000256" key="5">
    <source>
        <dbReference type="ARBA" id="ARBA00022989"/>
    </source>
</evidence>
<evidence type="ECO:0000313" key="8">
    <source>
        <dbReference type="EMBL" id="QBM29386.1"/>
    </source>
</evidence>
<sequence length="344" mass="35559">MSTFLAPAHWPRLRAHAAELAPGITLSAVVAVAAMALGAHYGAPVMLFALLLGMALNFLSAEGKAGPGIQFTARTLLRLGVALLGLRITVAQVAALGWSPVLMVLVSVAATIAVGMVLARLMGFRLFFGLLTGGAVAICGASAALALSAAMPAHPLKERATLFTVIGVSTLSTLAMVLYPMLTHALDMPPVMAGFFIGGTIHDVAQVVGAGYSLSHEAGDAATLVKLMRVAMLLPVIALAAVLARRYERAQGGDVPAGPRPPLLPWFAVAFAVLVLVNSSGWLPAALVQAGQGTSQFLLVASMAAIGMKTQLREIVTVGWKPVALMVLETAFLAALFWGLLQLS</sequence>
<dbReference type="GO" id="GO:0005886">
    <property type="term" value="C:plasma membrane"/>
    <property type="evidence" value="ECO:0007669"/>
    <property type="project" value="UniProtKB-SubCell"/>
</dbReference>
<feature type="transmembrane region" description="Helical" evidence="7">
    <location>
        <begin position="101"/>
        <end position="119"/>
    </location>
</feature>
<evidence type="ECO:0008006" key="10">
    <source>
        <dbReference type="Google" id="ProtNLM"/>
    </source>
</evidence>
<feature type="transmembrane region" description="Helical" evidence="7">
    <location>
        <begin position="224"/>
        <end position="243"/>
    </location>
</feature>
<protein>
    <recommendedName>
        <fullName evidence="10">Sulfate exporter family transporter</fullName>
    </recommendedName>
</protein>
<evidence type="ECO:0000256" key="2">
    <source>
        <dbReference type="ARBA" id="ARBA00007977"/>
    </source>
</evidence>
<accession>A0A4P6X415</accession>
<evidence type="ECO:0000256" key="4">
    <source>
        <dbReference type="ARBA" id="ARBA00022692"/>
    </source>
</evidence>
<feature type="transmembrane region" description="Helical" evidence="7">
    <location>
        <begin position="160"/>
        <end position="179"/>
    </location>
</feature>
<feature type="transmembrane region" description="Helical" evidence="7">
    <location>
        <begin position="45"/>
        <end position="63"/>
    </location>
</feature>
<dbReference type="AlphaFoldDB" id="A0A4P6X415"/>
<dbReference type="PANTHER" id="PTHR30106:SF2">
    <property type="entry name" value="UPF0324 INNER MEMBRANE PROTEIN YEIH"/>
    <property type="match status" value="1"/>
</dbReference>
<dbReference type="Pfam" id="PF03601">
    <property type="entry name" value="Cons_hypoth698"/>
    <property type="match status" value="1"/>
</dbReference>
<gene>
    <name evidence="8" type="ORF">HPF_16960</name>
</gene>
<reference evidence="8 9" key="1">
    <citation type="submission" date="2019-03" db="EMBL/GenBank/DDBJ databases">
        <authorList>
            <person name="Sebastian G."/>
            <person name="Baumann P."/>
            <person name="Ruckert C."/>
            <person name="Kalinowski J."/>
            <person name="Nebel B."/>
            <person name="Takors R."/>
            <person name="Blombach B."/>
        </authorList>
    </citation>
    <scope>NUCLEOTIDE SEQUENCE [LARGE SCALE GENOMIC DNA]</scope>
    <source>
        <strain evidence="8 9">DSM 1084</strain>
    </source>
</reference>
<comment type="similarity">
    <text evidence="2">Belongs to the UPF0324 family.</text>
</comment>